<evidence type="ECO:0000313" key="1">
    <source>
        <dbReference type="EMBL" id="SMD42877.1"/>
    </source>
</evidence>
<dbReference type="OrthoDB" id="982949at2"/>
<dbReference type="EMBL" id="LT838813">
    <property type="protein sequence ID" value="SMD42877.1"/>
    <property type="molecule type" value="Genomic_DNA"/>
</dbReference>
<dbReference type="RefSeq" id="WP_084119634.1">
    <property type="nucleotide sequence ID" value="NZ_LT838813.1"/>
</dbReference>
<accession>A0A1W2H1N7</accession>
<dbReference type="STRING" id="758820.SAMN00777080_1444"/>
<proteinExistence type="predicted"/>
<keyword evidence="2" id="KW-1185">Reference proteome</keyword>
<name>A0A1W2H1N7_9BACT</name>
<gene>
    <name evidence="1" type="ORF">SAMN00777080_1444</name>
</gene>
<dbReference type="Proteomes" id="UP000192333">
    <property type="component" value="Chromosome I"/>
</dbReference>
<dbReference type="AlphaFoldDB" id="A0A1W2H1N7"/>
<evidence type="ECO:0000313" key="2">
    <source>
        <dbReference type="Proteomes" id="UP000192333"/>
    </source>
</evidence>
<organism evidence="1 2">
    <name type="scientific">Aquiflexum balticum DSM 16537</name>
    <dbReference type="NCBI Taxonomy" id="758820"/>
    <lineage>
        <taxon>Bacteria</taxon>
        <taxon>Pseudomonadati</taxon>
        <taxon>Bacteroidota</taxon>
        <taxon>Cytophagia</taxon>
        <taxon>Cytophagales</taxon>
        <taxon>Cyclobacteriaceae</taxon>
        <taxon>Aquiflexum</taxon>
    </lineage>
</organism>
<sequence length="71" mass="8431">MEKVINKDLLSHLLLLESDQQDKVLDFIKELIQKQDINFNAIESEKAIESNLTKSFKDFNNDFESWKMKKI</sequence>
<protein>
    <submittedName>
        <fullName evidence="1">Uncharacterized protein</fullName>
    </submittedName>
</protein>
<reference evidence="2" key="1">
    <citation type="submission" date="2017-04" db="EMBL/GenBank/DDBJ databases">
        <authorList>
            <person name="Varghese N."/>
            <person name="Submissions S."/>
        </authorList>
    </citation>
    <scope>NUCLEOTIDE SEQUENCE [LARGE SCALE GENOMIC DNA]</scope>
    <source>
        <strain evidence="2">DSM 16537</strain>
    </source>
</reference>